<dbReference type="OrthoDB" id="1743797at2759"/>
<feature type="region of interest" description="Disordered" evidence="1">
    <location>
        <begin position="1"/>
        <end position="51"/>
    </location>
</feature>
<dbReference type="SUPFAM" id="SSF50978">
    <property type="entry name" value="WD40 repeat-like"/>
    <property type="match status" value="1"/>
</dbReference>
<feature type="compositionally biased region" description="Gly residues" evidence="1">
    <location>
        <begin position="31"/>
        <end position="45"/>
    </location>
</feature>
<dbReference type="PANTHER" id="PTHR44083">
    <property type="entry name" value="TOPLESS-RELATED PROTEIN 1-RELATED"/>
    <property type="match status" value="1"/>
</dbReference>
<keyword evidence="3" id="KW-1185">Reference proteome</keyword>
<dbReference type="InterPro" id="IPR036322">
    <property type="entry name" value="WD40_repeat_dom_sf"/>
</dbReference>
<proteinExistence type="predicted"/>
<dbReference type="Proteomes" id="UP000585474">
    <property type="component" value="Unassembled WGS sequence"/>
</dbReference>
<reference evidence="2 3" key="1">
    <citation type="submission" date="2019-07" db="EMBL/GenBank/DDBJ databases">
        <title>De Novo Assembly of kiwifruit Actinidia rufa.</title>
        <authorList>
            <person name="Sugita-Konishi S."/>
            <person name="Sato K."/>
            <person name="Mori E."/>
            <person name="Abe Y."/>
            <person name="Kisaki G."/>
            <person name="Hamano K."/>
            <person name="Suezawa K."/>
            <person name="Otani M."/>
            <person name="Fukuda T."/>
            <person name="Manabe T."/>
            <person name="Gomi K."/>
            <person name="Tabuchi M."/>
            <person name="Akimitsu K."/>
            <person name="Kataoka I."/>
        </authorList>
    </citation>
    <scope>NUCLEOTIDE SEQUENCE [LARGE SCALE GENOMIC DNA]</scope>
    <source>
        <strain evidence="3">cv. Fuchu</strain>
    </source>
</reference>
<dbReference type="GO" id="GO:0006355">
    <property type="term" value="P:regulation of DNA-templated transcription"/>
    <property type="evidence" value="ECO:0007669"/>
    <property type="project" value="InterPro"/>
</dbReference>
<sequence>MDEIDGVGVAGGGGSTAGAMEGDEEDAGGEDIAGGGGLEGGGGGSSRERGRRANNLPVNILPVTYPVQGPSHSLQSSEYLPKTVVANLNQGSFCQEHGISIQCNKLFFLCGMLVASRGRLSEISRFGTLEDVRGLYSEYTASVNRVMWSPDGTLFGIIRFIYLSLYSHAHYLGVLHTPSILCIYAYHGGADIRNHLEFIFSTGIDEKIKAWFYDNAGSRVDYDAPGHSCTTMAYSADGTRLFSCGTTKEGESHIVDWNENEGLSSGCIMVLGSGLSVLCNLIQQKVNFWLLVMSLVIKFWDMENTNLLTTTDAEGGLPASPYIRFSKEGILLAVSTSKNGVKILANSDSVRLM</sequence>
<evidence type="ECO:0000256" key="1">
    <source>
        <dbReference type="SAM" id="MobiDB-lite"/>
    </source>
</evidence>
<dbReference type="PANTHER" id="PTHR44083:SF48">
    <property type="entry name" value="TOPLESS-RELATED PROTEIN 4"/>
    <property type="match status" value="1"/>
</dbReference>
<dbReference type="AlphaFoldDB" id="A0A7J0F177"/>
<comment type="caution">
    <text evidence="2">The sequence shown here is derived from an EMBL/GenBank/DDBJ whole genome shotgun (WGS) entry which is preliminary data.</text>
</comment>
<evidence type="ECO:0000313" key="3">
    <source>
        <dbReference type="Proteomes" id="UP000585474"/>
    </source>
</evidence>
<dbReference type="InterPro" id="IPR027728">
    <property type="entry name" value="Topless_fam"/>
</dbReference>
<dbReference type="InterPro" id="IPR015943">
    <property type="entry name" value="WD40/YVTN_repeat-like_dom_sf"/>
</dbReference>
<dbReference type="Gene3D" id="2.130.10.10">
    <property type="entry name" value="YVTN repeat-like/Quinoprotein amine dehydrogenase"/>
    <property type="match status" value="1"/>
</dbReference>
<dbReference type="EMBL" id="BJWL01000008">
    <property type="protein sequence ID" value="GFY92434.1"/>
    <property type="molecule type" value="Genomic_DNA"/>
</dbReference>
<name>A0A7J0F177_9ERIC</name>
<accession>A0A7J0F177</accession>
<gene>
    <name evidence="2" type="ORF">Acr_08g0008300</name>
</gene>
<organism evidence="2 3">
    <name type="scientific">Actinidia rufa</name>
    <dbReference type="NCBI Taxonomy" id="165716"/>
    <lineage>
        <taxon>Eukaryota</taxon>
        <taxon>Viridiplantae</taxon>
        <taxon>Streptophyta</taxon>
        <taxon>Embryophyta</taxon>
        <taxon>Tracheophyta</taxon>
        <taxon>Spermatophyta</taxon>
        <taxon>Magnoliopsida</taxon>
        <taxon>eudicotyledons</taxon>
        <taxon>Gunneridae</taxon>
        <taxon>Pentapetalae</taxon>
        <taxon>asterids</taxon>
        <taxon>Ericales</taxon>
        <taxon>Actinidiaceae</taxon>
        <taxon>Actinidia</taxon>
    </lineage>
</organism>
<evidence type="ECO:0000313" key="2">
    <source>
        <dbReference type="EMBL" id="GFY92434.1"/>
    </source>
</evidence>
<protein>
    <submittedName>
        <fullName evidence="2">WUS-interacting protein 2</fullName>
    </submittedName>
</protein>